<keyword evidence="1" id="KW-0812">Transmembrane</keyword>
<accession>A0A0C9WXK9</accession>
<dbReference type="AlphaFoldDB" id="A0A0C9WXK9"/>
<keyword evidence="3" id="KW-1185">Reference proteome</keyword>
<reference evidence="3" key="2">
    <citation type="submission" date="2015-01" db="EMBL/GenBank/DDBJ databases">
        <title>Evolutionary Origins and Diversification of the Mycorrhizal Mutualists.</title>
        <authorList>
            <consortium name="DOE Joint Genome Institute"/>
            <consortium name="Mycorrhizal Genomics Consortium"/>
            <person name="Kohler A."/>
            <person name="Kuo A."/>
            <person name="Nagy L.G."/>
            <person name="Floudas D."/>
            <person name="Copeland A."/>
            <person name="Barry K.W."/>
            <person name="Cichocki N."/>
            <person name="Veneault-Fourrey C."/>
            <person name="LaButti K."/>
            <person name="Lindquist E.A."/>
            <person name="Lipzen A."/>
            <person name="Lundell T."/>
            <person name="Morin E."/>
            <person name="Murat C."/>
            <person name="Riley R."/>
            <person name="Ohm R."/>
            <person name="Sun H."/>
            <person name="Tunlid A."/>
            <person name="Henrissat B."/>
            <person name="Grigoriev I.V."/>
            <person name="Hibbett D.S."/>
            <person name="Martin F."/>
        </authorList>
    </citation>
    <scope>NUCLEOTIDE SEQUENCE [LARGE SCALE GENOMIC DNA]</scope>
    <source>
        <strain evidence="3">LaAM-08-1</strain>
    </source>
</reference>
<evidence type="ECO:0000313" key="3">
    <source>
        <dbReference type="Proteomes" id="UP000054477"/>
    </source>
</evidence>
<evidence type="ECO:0000313" key="2">
    <source>
        <dbReference type="EMBL" id="KIJ90131.1"/>
    </source>
</evidence>
<sequence>MNLLFRTPSDSQLASIAQSSLNNEIHCSSLPYGALRCTPHIVTYHTILCLSFGRKPLWPFFRIHFSQVDLLLGTIGLGLTTAVHVAILMRRRVGVGVGRLLEVRWGDRYCL</sequence>
<evidence type="ECO:0000256" key="1">
    <source>
        <dbReference type="SAM" id="Phobius"/>
    </source>
</evidence>
<organism evidence="2 3">
    <name type="scientific">Laccaria amethystina LaAM-08-1</name>
    <dbReference type="NCBI Taxonomy" id="1095629"/>
    <lineage>
        <taxon>Eukaryota</taxon>
        <taxon>Fungi</taxon>
        <taxon>Dikarya</taxon>
        <taxon>Basidiomycota</taxon>
        <taxon>Agaricomycotina</taxon>
        <taxon>Agaricomycetes</taxon>
        <taxon>Agaricomycetidae</taxon>
        <taxon>Agaricales</taxon>
        <taxon>Agaricineae</taxon>
        <taxon>Hydnangiaceae</taxon>
        <taxon>Laccaria</taxon>
    </lineage>
</organism>
<keyword evidence="1" id="KW-1133">Transmembrane helix</keyword>
<feature type="transmembrane region" description="Helical" evidence="1">
    <location>
        <begin position="70"/>
        <end position="89"/>
    </location>
</feature>
<dbReference type="Proteomes" id="UP000054477">
    <property type="component" value="Unassembled WGS sequence"/>
</dbReference>
<name>A0A0C9WXK9_9AGAR</name>
<keyword evidence="1" id="KW-0472">Membrane</keyword>
<reference evidence="2 3" key="1">
    <citation type="submission" date="2014-04" db="EMBL/GenBank/DDBJ databases">
        <authorList>
            <consortium name="DOE Joint Genome Institute"/>
            <person name="Kuo A."/>
            <person name="Kohler A."/>
            <person name="Nagy L.G."/>
            <person name="Floudas D."/>
            <person name="Copeland A."/>
            <person name="Barry K.W."/>
            <person name="Cichocki N."/>
            <person name="Veneault-Fourrey C."/>
            <person name="LaButti K."/>
            <person name="Lindquist E.A."/>
            <person name="Lipzen A."/>
            <person name="Lundell T."/>
            <person name="Morin E."/>
            <person name="Murat C."/>
            <person name="Sun H."/>
            <person name="Tunlid A."/>
            <person name="Henrissat B."/>
            <person name="Grigoriev I.V."/>
            <person name="Hibbett D.S."/>
            <person name="Martin F."/>
            <person name="Nordberg H.P."/>
            <person name="Cantor M.N."/>
            <person name="Hua S.X."/>
        </authorList>
    </citation>
    <scope>NUCLEOTIDE SEQUENCE [LARGE SCALE GENOMIC DNA]</scope>
    <source>
        <strain evidence="2 3">LaAM-08-1</strain>
    </source>
</reference>
<proteinExistence type="predicted"/>
<dbReference type="HOGENOM" id="CLU_2158840_0_0_1"/>
<dbReference type="EMBL" id="KN839276">
    <property type="protein sequence ID" value="KIJ90131.1"/>
    <property type="molecule type" value="Genomic_DNA"/>
</dbReference>
<gene>
    <name evidence="2" type="ORF">K443DRAFT_662616</name>
</gene>
<protein>
    <submittedName>
        <fullName evidence="2">Uncharacterized protein</fullName>
    </submittedName>
</protein>